<gene>
    <name evidence="1" type="ORF">EWM62_08825</name>
</gene>
<proteinExistence type="predicted"/>
<organism evidence="1 2">
    <name type="scientific">Mucilaginibacter terrigena</name>
    <dbReference type="NCBI Taxonomy" id="2492395"/>
    <lineage>
        <taxon>Bacteria</taxon>
        <taxon>Pseudomonadati</taxon>
        <taxon>Bacteroidota</taxon>
        <taxon>Sphingobacteriia</taxon>
        <taxon>Sphingobacteriales</taxon>
        <taxon>Sphingobacteriaceae</taxon>
        <taxon>Mucilaginibacter</taxon>
    </lineage>
</organism>
<dbReference type="AlphaFoldDB" id="A0A4Q5LM37"/>
<dbReference type="RefSeq" id="WP_129876288.1">
    <property type="nucleotide sequence ID" value="NZ_SEWG01000003.1"/>
</dbReference>
<evidence type="ECO:0008006" key="3">
    <source>
        <dbReference type="Google" id="ProtNLM"/>
    </source>
</evidence>
<dbReference type="Pfam" id="PF04237">
    <property type="entry name" value="YjbR"/>
    <property type="match status" value="1"/>
</dbReference>
<evidence type="ECO:0000313" key="1">
    <source>
        <dbReference type="EMBL" id="RYU90738.1"/>
    </source>
</evidence>
<evidence type="ECO:0000313" key="2">
    <source>
        <dbReference type="Proteomes" id="UP000293331"/>
    </source>
</evidence>
<dbReference type="SUPFAM" id="SSF142906">
    <property type="entry name" value="YjbR-like"/>
    <property type="match status" value="1"/>
</dbReference>
<dbReference type="EMBL" id="SEWG01000003">
    <property type="protein sequence ID" value="RYU90738.1"/>
    <property type="molecule type" value="Genomic_DNA"/>
</dbReference>
<protein>
    <recommendedName>
        <fullName evidence="3">MmcQ/YjbR family DNA-binding protein</fullName>
    </recommendedName>
</protein>
<dbReference type="InterPro" id="IPR058532">
    <property type="entry name" value="YjbR/MT2646/Rv2570-like"/>
</dbReference>
<comment type="caution">
    <text evidence="1">The sequence shown here is derived from an EMBL/GenBank/DDBJ whole genome shotgun (WGS) entry which is preliminary data.</text>
</comment>
<dbReference type="InterPro" id="IPR038056">
    <property type="entry name" value="YjbR-like_sf"/>
</dbReference>
<sequence length="117" mass="13740">METGVFVFLEFLREILLPLPDVTEKICFGTPAFYVNKKIFARIKEDGQNLVISTLERDKWMQANPNVYHITDHYINYSYMLVRINKVDPEELQGLLITAWRNRANKTLINKYEGSNL</sequence>
<keyword evidence="2" id="KW-1185">Reference proteome</keyword>
<dbReference type="Proteomes" id="UP000293331">
    <property type="component" value="Unassembled WGS sequence"/>
</dbReference>
<accession>A0A4Q5LM37</accession>
<reference evidence="1 2" key="1">
    <citation type="submission" date="2019-02" db="EMBL/GenBank/DDBJ databases">
        <title>Bacterial novel species Mucilaginibacter sp. 17JY9-4 isolated from soil.</title>
        <authorList>
            <person name="Jung H.-Y."/>
        </authorList>
    </citation>
    <scope>NUCLEOTIDE SEQUENCE [LARGE SCALE GENOMIC DNA]</scope>
    <source>
        <strain evidence="1 2">17JY9-4</strain>
    </source>
</reference>
<dbReference type="OrthoDB" id="954305at2"/>
<name>A0A4Q5LM37_9SPHI</name>